<evidence type="ECO:0000259" key="1">
    <source>
        <dbReference type="Pfam" id="PF13472"/>
    </source>
</evidence>
<feature type="domain" description="SGNH hydrolase-type esterase" evidence="1">
    <location>
        <begin position="62"/>
        <end position="214"/>
    </location>
</feature>
<comment type="caution">
    <text evidence="2">The sequence shown here is derived from an EMBL/GenBank/DDBJ whole genome shotgun (WGS) entry which is preliminary data.</text>
</comment>
<reference evidence="3" key="1">
    <citation type="journal article" date="2023" name="Commun. Biol.">
        <title>Genome analysis of Parmales, the sister group of diatoms, reveals the evolutionary specialization of diatoms from phago-mixotrophs to photoautotrophs.</title>
        <authorList>
            <person name="Ban H."/>
            <person name="Sato S."/>
            <person name="Yoshikawa S."/>
            <person name="Yamada K."/>
            <person name="Nakamura Y."/>
            <person name="Ichinomiya M."/>
            <person name="Sato N."/>
            <person name="Blanc-Mathieu R."/>
            <person name="Endo H."/>
            <person name="Kuwata A."/>
            <person name="Ogata H."/>
        </authorList>
    </citation>
    <scope>NUCLEOTIDE SEQUENCE [LARGE SCALE GENOMIC DNA]</scope>
    <source>
        <strain evidence="3">NIES 3700</strain>
    </source>
</reference>
<protein>
    <recommendedName>
        <fullName evidence="1">SGNH hydrolase-type esterase domain-containing protein</fullName>
    </recommendedName>
</protein>
<dbReference type="AlphaFoldDB" id="A0A9W7C608"/>
<name>A0A9W7C608_9STRA</name>
<dbReference type="Proteomes" id="UP001165122">
    <property type="component" value="Unassembled WGS sequence"/>
</dbReference>
<dbReference type="OrthoDB" id="198425at2759"/>
<dbReference type="Gene3D" id="3.40.50.1110">
    <property type="entry name" value="SGNH hydrolase"/>
    <property type="match status" value="1"/>
</dbReference>
<dbReference type="Pfam" id="PF13472">
    <property type="entry name" value="Lipase_GDSL_2"/>
    <property type="match status" value="1"/>
</dbReference>
<dbReference type="SUPFAM" id="SSF52266">
    <property type="entry name" value="SGNH hydrolase"/>
    <property type="match status" value="1"/>
</dbReference>
<proteinExistence type="predicted"/>
<evidence type="ECO:0000313" key="2">
    <source>
        <dbReference type="EMBL" id="GMI03917.1"/>
    </source>
</evidence>
<organism evidence="2 3">
    <name type="scientific">Triparma laevis f. longispina</name>
    <dbReference type="NCBI Taxonomy" id="1714387"/>
    <lineage>
        <taxon>Eukaryota</taxon>
        <taxon>Sar</taxon>
        <taxon>Stramenopiles</taxon>
        <taxon>Ochrophyta</taxon>
        <taxon>Bolidophyceae</taxon>
        <taxon>Parmales</taxon>
        <taxon>Triparmaceae</taxon>
        <taxon>Triparma</taxon>
    </lineage>
</organism>
<accession>A0A9W7C608</accession>
<dbReference type="InterPro" id="IPR013830">
    <property type="entry name" value="SGNH_hydro"/>
</dbReference>
<keyword evidence="3" id="KW-1185">Reference proteome</keyword>
<dbReference type="InterPro" id="IPR036514">
    <property type="entry name" value="SGNH_hydro_sf"/>
</dbReference>
<evidence type="ECO:0000313" key="3">
    <source>
        <dbReference type="Proteomes" id="UP001165122"/>
    </source>
</evidence>
<sequence>MRTKTDKIFGAHAPSQLTSTQAMKFTFLATAGIIAAADAANILIVGDSMGEFSTNVLETYCSGSTVKNAALGGTKADDWADMGADAIDGCGSSFDYVWMSFGGNDLLESSGCSMSASTIQSKVTAAVNNVKSTIAPGASKYLLTCYCQPQGPEIGSACNTPQLVSKLCDGIKAAADADTDVEYVHSLEACGGSASAWSKSGYFEDQIHLNKRGYCKIITQSAVQSLFECNTGSYNCDTEDCTMTGYNLQCTGDAGKDEYDGGACTAIDNDGGGDNDSDIDDGGGAASSLRLSFWAAGMAVAAVTGAGAII</sequence>
<dbReference type="CDD" id="cd00229">
    <property type="entry name" value="SGNH_hydrolase"/>
    <property type="match status" value="1"/>
</dbReference>
<gene>
    <name evidence="2" type="ORF">TrLO_g6692</name>
</gene>
<dbReference type="EMBL" id="BRXW01000065">
    <property type="protein sequence ID" value="GMI03917.1"/>
    <property type="molecule type" value="Genomic_DNA"/>
</dbReference>